<protein>
    <submittedName>
        <fullName evidence="2">Uncharacterized protein</fullName>
    </submittedName>
</protein>
<organism evidence="2 3">
    <name type="scientific">Trichinella nelsoni</name>
    <dbReference type="NCBI Taxonomy" id="6336"/>
    <lineage>
        <taxon>Eukaryota</taxon>
        <taxon>Metazoa</taxon>
        <taxon>Ecdysozoa</taxon>
        <taxon>Nematoda</taxon>
        <taxon>Enoplea</taxon>
        <taxon>Dorylaimia</taxon>
        <taxon>Trichinellida</taxon>
        <taxon>Trichinellidae</taxon>
        <taxon>Trichinella</taxon>
    </lineage>
</organism>
<sequence length="53" mass="5754">MSLKKAEVPKEQKTTSPLSLNAKAQIEATLAETREKSSKDVLGIPELNCICIP</sequence>
<accession>A0A0V0SDW3</accession>
<proteinExistence type="predicted"/>
<name>A0A0V0SDW3_9BILA</name>
<evidence type="ECO:0000313" key="3">
    <source>
        <dbReference type="Proteomes" id="UP000054630"/>
    </source>
</evidence>
<gene>
    <name evidence="2" type="ORF">T07_750</name>
</gene>
<feature type="compositionally biased region" description="Basic and acidic residues" evidence="1">
    <location>
        <begin position="1"/>
        <end position="13"/>
    </location>
</feature>
<dbReference type="AlphaFoldDB" id="A0A0V0SDW3"/>
<dbReference type="EMBL" id="JYDL01000015">
    <property type="protein sequence ID" value="KRX24774.1"/>
    <property type="molecule type" value="Genomic_DNA"/>
</dbReference>
<evidence type="ECO:0000313" key="2">
    <source>
        <dbReference type="EMBL" id="KRX24774.1"/>
    </source>
</evidence>
<keyword evidence="3" id="KW-1185">Reference proteome</keyword>
<evidence type="ECO:0000256" key="1">
    <source>
        <dbReference type="SAM" id="MobiDB-lite"/>
    </source>
</evidence>
<feature type="region of interest" description="Disordered" evidence="1">
    <location>
        <begin position="1"/>
        <end position="20"/>
    </location>
</feature>
<dbReference type="Proteomes" id="UP000054630">
    <property type="component" value="Unassembled WGS sequence"/>
</dbReference>
<comment type="caution">
    <text evidence="2">The sequence shown here is derived from an EMBL/GenBank/DDBJ whole genome shotgun (WGS) entry which is preliminary data.</text>
</comment>
<reference evidence="2 3" key="1">
    <citation type="submission" date="2015-01" db="EMBL/GenBank/DDBJ databases">
        <title>Evolution of Trichinella species and genotypes.</title>
        <authorList>
            <person name="Korhonen P.K."/>
            <person name="Edoardo P."/>
            <person name="Giuseppe L.R."/>
            <person name="Gasser R.B."/>
        </authorList>
    </citation>
    <scope>NUCLEOTIDE SEQUENCE [LARGE SCALE GENOMIC DNA]</scope>
    <source>
        <strain evidence="2">ISS37</strain>
    </source>
</reference>